<evidence type="ECO:0000313" key="2">
    <source>
        <dbReference type="Proteomes" id="UP000552097"/>
    </source>
</evidence>
<dbReference type="Proteomes" id="UP000552097">
    <property type="component" value="Unassembled WGS sequence"/>
</dbReference>
<dbReference type="RefSeq" id="WP_184915166.1">
    <property type="nucleotide sequence ID" value="NZ_JACHMO010000001.1"/>
</dbReference>
<organism evidence="1 2">
    <name type="scientific">Saccharothrix ecbatanensis</name>
    <dbReference type="NCBI Taxonomy" id="1105145"/>
    <lineage>
        <taxon>Bacteria</taxon>
        <taxon>Bacillati</taxon>
        <taxon>Actinomycetota</taxon>
        <taxon>Actinomycetes</taxon>
        <taxon>Pseudonocardiales</taxon>
        <taxon>Pseudonocardiaceae</taxon>
        <taxon>Saccharothrix</taxon>
    </lineage>
</organism>
<evidence type="ECO:0000313" key="1">
    <source>
        <dbReference type="EMBL" id="MBB5800542.1"/>
    </source>
</evidence>
<proteinExistence type="predicted"/>
<sequence length="252" mass="27185">MTENVDEEAARLRCQWLEVPHGYEPEATVALHRATLGFAERHPRSDFAAVPLEAAAQTYAVMGLLRPATTMAARAVEVRREACVESATDEQLGRHAFALDLLASIFRAQGMTDAVTACLVQLVEMHFAHANTAGVAWAVRELGAQALLAGDLDNAVAKLTRADELYNEYGDDPELAEERGECRVLLGRARLAQGDRESALLWFKRAAGDFTDAGAAAHAREVEALQVAVCSSVEPPAPDLLSIGDFGSIDWS</sequence>
<dbReference type="InterPro" id="IPR011990">
    <property type="entry name" value="TPR-like_helical_dom_sf"/>
</dbReference>
<dbReference type="SUPFAM" id="SSF48452">
    <property type="entry name" value="TPR-like"/>
    <property type="match status" value="1"/>
</dbReference>
<reference evidence="1 2" key="1">
    <citation type="submission" date="2020-08" db="EMBL/GenBank/DDBJ databases">
        <title>Sequencing the genomes of 1000 actinobacteria strains.</title>
        <authorList>
            <person name="Klenk H.-P."/>
        </authorList>
    </citation>
    <scope>NUCLEOTIDE SEQUENCE [LARGE SCALE GENOMIC DNA]</scope>
    <source>
        <strain evidence="1 2">DSM 45486</strain>
    </source>
</reference>
<keyword evidence="2" id="KW-1185">Reference proteome</keyword>
<protein>
    <submittedName>
        <fullName evidence="1">Tetratricopeptide (TPR) repeat protein</fullName>
    </submittedName>
</protein>
<accession>A0A7W9HE16</accession>
<dbReference type="AlphaFoldDB" id="A0A7W9HE16"/>
<dbReference type="Gene3D" id="1.25.40.10">
    <property type="entry name" value="Tetratricopeptide repeat domain"/>
    <property type="match status" value="1"/>
</dbReference>
<gene>
    <name evidence="1" type="ORF">F4560_000310</name>
</gene>
<comment type="caution">
    <text evidence="1">The sequence shown here is derived from an EMBL/GenBank/DDBJ whole genome shotgun (WGS) entry which is preliminary data.</text>
</comment>
<name>A0A7W9HE16_9PSEU</name>
<dbReference type="EMBL" id="JACHMO010000001">
    <property type="protein sequence ID" value="MBB5800542.1"/>
    <property type="molecule type" value="Genomic_DNA"/>
</dbReference>